<feature type="coiled-coil region" evidence="8">
    <location>
        <begin position="161"/>
        <end position="195"/>
    </location>
</feature>
<accession>A0ABP1G515</accession>
<keyword evidence="5" id="KW-0547">Nucleotide-binding</keyword>
<dbReference type="CDD" id="cd20251">
    <property type="entry name" value="Complex1_LYR_SF"/>
    <property type="match status" value="1"/>
</dbReference>
<dbReference type="Pfam" id="PF14714">
    <property type="entry name" value="KH_dom-like"/>
    <property type="match status" value="1"/>
</dbReference>
<dbReference type="PROSITE" id="PS51712">
    <property type="entry name" value="G_ENGA"/>
    <property type="match status" value="2"/>
</dbReference>
<dbReference type="Proteomes" id="UP001497392">
    <property type="component" value="Unassembled WGS sequence"/>
</dbReference>
<comment type="similarity">
    <text evidence="1">Belongs to the TRAFAC class TrmE-Era-EngA-EngB-Septin-like GTPase superfamily. EngA (Der) GTPase family.</text>
</comment>
<dbReference type="InterPro" id="IPR031166">
    <property type="entry name" value="G_ENGA"/>
</dbReference>
<dbReference type="Pfam" id="PF01926">
    <property type="entry name" value="MMR_HSR1"/>
    <property type="match status" value="2"/>
</dbReference>
<dbReference type="InterPro" id="IPR006073">
    <property type="entry name" value="GTP-bd"/>
</dbReference>
<feature type="domain" description="EngA-type G" evidence="10">
    <location>
        <begin position="232"/>
        <end position="414"/>
    </location>
</feature>
<dbReference type="PANTHER" id="PTHR43834">
    <property type="entry name" value="GTPASE DER"/>
    <property type="match status" value="1"/>
</dbReference>
<evidence type="ECO:0000256" key="3">
    <source>
        <dbReference type="ARBA" id="ARBA00022517"/>
    </source>
</evidence>
<dbReference type="Gene3D" id="3.40.50.300">
    <property type="entry name" value="P-loop containing nucleotide triphosphate hydrolases"/>
    <property type="match status" value="2"/>
</dbReference>
<feature type="compositionally biased region" description="Polar residues" evidence="9">
    <location>
        <begin position="106"/>
        <end position="117"/>
    </location>
</feature>
<reference evidence="11 12" key="1">
    <citation type="submission" date="2024-06" db="EMBL/GenBank/DDBJ databases">
        <authorList>
            <person name="Kraege A."/>
            <person name="Thomma B."/>
        </authorList>
    </citation>
    <scope>NUCLEOTIDE SEQUENCE [LARGE SCALE GENOMIC DNA]</scope>
</reference>
<name>A0ABP1G515_9CHLO</name>
<evidence type="ECO:0000256" key="6">
    <source>
        <dbReference type="ARBA" id="ARBA00023134"/>
    </source>
</evidence>
<evidence type="ECO:0000259" key="10">
    <source>
        <dbReference type="PROSITE" id="PS51712"/>
    </source>
</evidence>
<dbReference type="SUPFAM" id="SSF52540">
    <property type="entry name" value="P-loop containing nucleoside triphosphate hydrolases"/>
    <property type="match status" value="2"/>
</dbReference>
<proteinExistence type="inferred from homology"/>
<dbReference type="CDD" id="cd01894">
    <property type="entry name" value="EngA1"/>
    <property type="match status" value="1"/>
</dbReference>
<feature type="region of interest" description="Disordered" evidence="9">
    <location>
        <begin position="106"/>
        <end position="158"/>
    </location>
</feature>
<keyword evidence="8" id="KW-0175">Coiled coil</keyword>
<dbReference type="InterPro" id="IPR015946">
    <property type="entry name" value="KH_dom-like_a/b"/>
</dbReference>
<keyword evidence="4" id="KW-0677">Repeat</keyword>
<keyword evidence="6" id="KW-0342">GTP-binding</keyword>
<dbReference type="PRINTS" id="PR00326">
    <property type="entry name" value="GTP1OBG"/>
</dbReference>
<evidence type="ECO:0000313" key="11">
    <source>
        <dbReference type="EMBL" id="CAL5225553.1"/>
    </source>
</evidence>
<evidence type="ECO:0000256" key="2">
    <source>
        <dbReference type="ARBA" id="ARBA00020953"/>
    </source>
</evidence>
<dbReference type="InterPro" id="IPR016484">
    <property type="entry name" value="GTPase_Der"/>
</dbReference>
<evidence type="ECO:0000256" key="9">
    <source>
        <dbReference type="SAM" id="MobiDB-lite"/>
    </source>
</evidence>
<evidence type="ECO:0000256" key="1">
    <source>
        <dbReference type="ARBA" id="ARBA00008279"/>
    </source>
</evidence>
<dbReference type="InterPro" id="IPR027417">
    <property type="entry name" value="P-loop_NTPase"/>
</dbReference>
<evidence type="ECO:0000256" key="7">
    <source>
        <dbReference type="ARBA" id="ARBA00032345"/>
    </source>
</evidence>
<dbReference type="InterPro" id="IPR032859">
    <property type="entry name" value="KH_dom-like"/>
</dbReference>
<dbReference type="NCBIfam" id="TIGR00231">
    <property type="entry name" value="small_GTP"/>
    <property type="match status" value="2"/>
</dbReference>
<dbReference type="NCBIfam" id="TIGR03594">
    <property type="entry name" value="GTPase_EngA"/>
    <property type="match status" value="1"/>
</dbReference>
<keyword evidence="12" id="KW-1185">Reference proteome</keyword>
<evidence type="ECO:0000313" key="12">
    <source>
        <dbReference type="Proteomes" id="UP001497392"/>
    </source>
</evidence>
<dbReference type="Gene3D" id="3.30.300.20">
    <property type="match status" value="1"/>
</dbReference>
<dbReference type="PANTHER" id="PTHR43834:SF2">
    <property type="entry name" value="GTPASE DER"/>
    <property type="match status" value="1"/>
</dbReference>
<sequence>MQIDKSQFTVKRLYKDCLRLADYIGTQGGNRAVLRAQVQQSFKKNAGETDPKKIEEQREAAFRGLTNYTFHEAQRMAKEQAPGNKGGFNQLGCLCTQRTYSVLQPSARALSQKQSGPAQHCTGRHKPRQAAALQHSRSVSAQSVAAEEAAAPAEELSGHISEQERAQYERWAAEVAAAEELEQRAAADAEAAEEDEPPLPVKGRAKLAVSRRQLARRADAPPQAQIPFSALPKVAIVGRPNVGKSALFNRITGSSLAIVYDYPGVTRDRLYTRATWGNTDFVVVDTGGLMSKAAQLPDGQRAAAERAISAAGLPQAIERQAAAGIAEADALVLVMDGQQGLTSSDREVVSWLRKTHPNKPLLLAVNKCENPQKADIQVAEFWELGLDPIAVSAISGTGTGDLMEQLMALLPPPKTSEATESTDKALAVAIIGRPNVGKSSILNSLVGEERSIVSAMSGTTRDAIDTDLTTPDGKRFTLIDTAGIRKRTAVASSDDGAEPLSVNRALQAIRRSDVAALVLDASECADTDSERFTVTQQDFRLAELIAEEGRACVVVINKWDTVPNKTSNSHVTFKNEVLAQLRAISWATVLFTSASTGQRVTKILETAAAAAEEHRRRISTATINMVVRDTVNWRQPPTLRGSNRKGRIYYATQAAIRPPTFVFFVNDPKLFTDEYRRYVETQLRTNVGFPGTPLRLYWRGKSMSLASGRDGKQQPQAGKS</sequence>
<gene>
    <name evidence="11" type="primary">g8389</name>
    <name evidence="11" type="ORF">VP750_LOCUS7212</name>
</gene>
<evidence type="ECO:0000256" key="8">
    <source>
        <dbReference type="SAM" id="Coils"/>
    </source>
</evidence>
<feature type="domain" description="EngA-type G" evidence="10">
    <location>
        <begin position="426"/>
        <end position="615"/>
    </location>
</feature>
<organism evidence="11 12">
    <name type="scientific">Coccomyxa viridis</name>
    <dbReference type="NCBI Taxonomy" id="1274662"/>
    <lineage>
        <taxon>Eukaryota</taxon>
        <taxon>Viridiplantae</taxon>
        <taxon>Chlorophyta</taxon>
        <taxon>core chlorophytes</taxon>
        <taxon>Trebouxiophyceae</taxon>
        <taxon>Trebouxiophyceae incertae sedis</taxon>
        <taxon>Coccomyxaceae</taxon>
        <taxon>Coccomyxa</taxon>
    </lineage>
</organism>
<feature type="compositionally biased region" description="Low complexity" evidence="9">
    <location>
        <begin position="145"/>
        <end position="155"/>
    </location>
</feature>
<evidence type="ECO:0000256" key="5">
    <source>
        <dbReference type="ARBA" id="ARBA00022741"/>
    </source>
</evidence>
<protein>
    <recommendedName>
        <fullName evidence="2">GTPase Der</fullName>
    </recommendedName>
    <alternativeName>
        <fullName evidence="7">GTP-binding protein EngA</fullName>
    </alternativeName>
</protein>
<dbReference type="HAMAP" id="MF_00195">
    <property type="entry name" value="GTPase_Der"/>
    <property type="match status" value="1"/>
</dbReference>
<dbReference type="Pfam" id="PF05347">
    <property type="entry name" value="Complex1_LYR"/>
    <property type="match status" value="1"/>
</dbReference>
<comment type="caution">
    <text evidence="11">The sequence shown here is derived from an EMBL/GenBank/DDBJ whole genome shotgun (WGS) entry which is preliminary data.</text>
</comment>
<dbReference type="InterPro" id="IPR005225">
    <property type="entry name" value="Small_GTP-bd"/>
</dbReference>
<dbReference type="EMBL" id="CAXHTA020000012">
    <property type="protein sequence ID" value="CAL5225553.1"/>
    <property type="molecule type" value="Genomic_DNA"/>
</dbReference>
<dbReference type="InterPro" id="IPR008011">
    <property type="entry name" value="Complex1_LYR_dom"/>
</dbReference>
<keyword evidence="3" id="KW-0690">Ribosome biogenesis</keyword>
<evidence type="ECO:0000256" key="4">
    <source>
        <dbReference type="ARBA" id="ARBA00022737"/>
    </source>
</evidence>
<dbReference type="CDD" id="cd01895">
    <property type="entry name" value="EngA2"/>
    <property type="match status" value="1"/>
</dbReference>